<evidence type="ECO:0000256" key="1">
    <source>
        <dbReference type="SAM" id="Phobius"/>
    </source>
</evidence>
<accession>X1MA60</accession>
<sequence length="47" mass="5750">IPEPQKVYLAPDPEWFQLVDIIFSATWNILLFVALYLYAFRRTYLWQ</sequence>
<comment type="caution">
    <text evidence="2">The sequence shown here is derived from an EMBL/GenBank/DDBJ whole genome shotgun (WGS) entry which is preliminary data.</text>
</comment>
<evidence type="ECO:0000313" key="2">
    <source>
        <dbReference type="EMBL" id="GAI11580.1"/>
    </source>
</evidence>
<reference evidence="2" key="1">
    <citation type="journal article" date="2014" name="Front. Microbiol.">
        <title>High frequency of phylogenetically diverse reductive dehalogenase-homologous genes in deep subseafloor sedimentary metagenomes.</title>
        <authorList>
            <person name="Kawai M."/>
            <person name="Futagami T."/>
            <person name="Toyoda A."/>
            <person name="Takaki Y."/>
            <person name="Nishi S."/>
            <person name="Hori S."/>
            <person name="Arai W."/>
            <person name="Tsubouchi T."/>
            <person name="Morono Y."/>
            <person name="Uchiyama I."/>
            <person name="Ito T."/>
            <person name="Fujiyama A."/>
            <person name="Inagaki F."/>
            <person name="Takami H."/>
        </authorList>
    </citation>
    <scope>NUCLEOTIDE SEQUENCE</scope>
    <source>
        <strain evidence="2">Expedition CK06-06</strain>
    </source>
</reference>
<feature type="transmembrane region" description="Helical" evidence="1">
    <location>
        <begin position="15"/>
        <end position="39"/>
    </location>
</feature>
<gene>
    <name evidence="2" type="ORF">S06H3_17986</name>
</gene>
<keyword evidence="1" id="KW-0472">Membrane</keyword>
<dbReference type="AlphaFoldDB" id="X1MA60"/>
<dbReference type="EMBL" id="BARV01009048">
    <property type="protein sequence ID" value="GAI11580.1"/>
    <property type="molecule type" value="Genomic_DNA"/>
</dbReference>
<proteinExistence type="predicted"/>
<protein>
    <submittedName>
        <fullName evidence="2">Uncharacterized protein</fullName>
    </submittedName>
</protein>
<organism evidence="2">
    <name type="scientific">marine sediment metagenome</name>
    <dbReference type="NCBI Taxonomy" id="412755"/>
    <lineage>
        <taxon>unclassified sequences</taxon>
        <taxon>metagenomes</taxon>
        <taxon>ecological metagenomes</taxon>
    </lineage>
</organism>
<keyword evidence="1" id="KW-0812">Transmembrane</keyword>
<feature type="non-terminal residue" evidence="2">
    <location>
        <position position="1"/>
    </location>
</feature>
<name>X1MA60_9ZZZZ</name>
<keyword evidence="1" id="KW-1133">Transmembrane helix</keyword>